<dbReference type="Proteomes" id="UP000026961">
    <property type="component" value="Chromosome 3"/>
</dbReference>
<name>A0A0D9Z1U2_9ORYZ</name>
<feature type="region of interest" description="Disordered" evidence="1">
    <location>
        <begin position="36"/>
        <end position="65"/>
    </location>
</feature>
<evidence type="ECO:0000256" key="1">
    <source>
        <dbReference type="SAM" id="MobiDB-lite"/>
    </source>
</evidence>
<protein>
    <submittedName>
        <fullName evidence="2">Uncharacterized protein</fullName>
    </submittedName>
</protein>
<keyword evidence="3" id="KW-1185">Reference proteome</keyword>
<dbReference type="EnsemblPlants" id="OGLUM03G02960.1">
    <property type="protein sequence ID" value="OGLUM03G02960.1"/>
    <property type="gene ID" value="OGLUM03G02960"/>
</dbReference>
<evidence type="ECO:0000313" key="3">
    <source>
        <dbReference type="Proteomes" id="UP000026961"/>
    </source>
</evidence>
<feature type="compositionally biased region" description="Gly residues" evidence="1">
    <location>
        <begin position="42"/>
        <end position="51"/>
    </location>
</feature>
<dbReference type="AlphaFoldDB" id="A0A0D9Z1U2"/>
<proteinExistence type="predicted"/>
<reference evidence="2" key="1">
    <citation type="submission" date="2015-04" db="UniProtKB">
        <authorList>
            <consortium name="EnsemblPlants"/>
        </authorList>
    </citation>
    <scope>IDENTIFICATION</scope>
</reference>
<evidence type="ECO:0000313" key="2">
    <source>
        <dbReference type="EnsemblPlants" id="OGLUM03G02960.1"/>
    </source>
</evidence>
<reference evidence="2" key="2">
    <citation type="submission" date="2018-05" db="EMBL/GenBank/DDBJ databases">
        <title>OgluRS3 (Oryza glumaepatula Reference Sequence Version 3).</title>
        <authorList>
            <person name="Zhang J."/>
            <person name="Kudrna D."/>
            <person name="Lee S."/>
            <person name="Talag J."/>
            <person name="Welchert J."/>
            <person name="Wing R.A."/>
        </authorList>
    </citation>
    <scope>NUCLEOTIDE SEQUENCE [LARGE SCALE GENOMIC DNA]</scope>
</reference>
<dbReference type="Gramene" id="OGLUM03G02960.1">
    <property type="protein sequence ID" value="OGLUM03G02960.1"/>
    <property type="gene ID" value="OGLUM03G02960"/>
</dbReference>
<organism evidence="2">
    <name type="scientific">Oryza glumipatula</name>
    <dbReference type="NCBI Taxonomy" id="40148"/>
    <lineage>
        <taxon>Eukaryota</taxon>
        <taxon>Viridiplantae</taxon>
        <taxon>Streptophyta</taxon>
        <taxon>Embryophyta</taxon>
        <taxon>Tracheophyta</taxon>
        <taxon>Spermatophyta</taxon>
        <taxon>Magnoliopsida</taxon>
        <taxon>Liliopsida</taxon>
        <taxon>Poales</taxon>
        <taxon>Poaceae</taxon>
        <taxon>BOP clade</taxon>
        <taxon>Oryzoideae</taxon>
        <taxon>Oryzeae</taxon>
        <taxon>Oryzinae</taxon>
        <taxon>Oryza</taxon>
    </lineage>
</organism>
<sequence>MGNDEDFEEGEEKTKLLCGRLLNPLTVVGHHHSVCPPRERVGGGGMVGPEGNGDDARARSSSSEG</sequence>
<accession>A0A0D9Z1U2</accession>
<dbReference type="HOGENOM" id="CLU_2853379_0_0_1"/>